<accession>A0A1V6RYT0</accession>
<keyword evidence="1" id="KW-0732">Signal</keyword>
<dbReference type="AlphaFoldDB" id="A0A1V6RYT0"/>
<dbReference type="EMBL" id="MDYP01000017">
    <property type="protein sequence ID" value="OQE06669.1"/>
    <property type="molecule type" value="Genomic_DNA"/>
</dbReference>
<gene>
    <name evidence="2" type="ORF">PENVUL_c017G07941</name>
</gene>
<comment type="caution">
    <text evidence="2">The sequence shown here is derived from an EMBL/GenBank/DDBJ whole genome shotgun (WGS) entry which is preliminary data.</text>
</comment>
<evidence type="ECO:0000256" key="1">
    <source>
        <dbReference type="SAM" id="SignalP"/>
    </source>
</evidence>
<proteinExistence type="predicted"/>
<feature type="signal peptide" evidence="1">
    <location>
        <begin position="1"/>
        <end position="24"/>
    </location>
</feature>
<evidence type="ECO:0000313" key="3">
    <source>
        <dbReference type="Proteomes" id="UP000191518"/>
    </source>
</evidence>
<feature type="chain" id="PRO_5012415619" evidence="1">
    <location>
        <begin position="25"/>
        <end position="455"/>
    </location>
</feature>
<protein>
    <submittedName>
        <fullName evidence="2">Uncharacterized protein</fullName>
    </submittedName>
</protein>
<dbReference type="Proteomes" id="UP000191518">
    <property type="component" value="Unassembled WGS sequence"/>
</dbReference>
<sequence>MLGISRASAIILLTVSLCCPNAYAANCSTTWITSQAEADTLRQNCPIVWGHVGIGPFEGNDTVHINLDGIQHIVGTLGESPLFMERYSTQPEYTLSASSLQRVDAVEFGLVSTKIVNLTLPRLVYANDYVNIGRRALDLTYLDITNLHSARSITLGAPDLRTLHHTRLRNVTTLWIYPMQIESLDSLSDNELDMEDVYIYGPFPNINNIPIGFSSVQYFVISANSSLTLGGSSTKNMTINQLYLKSVTGLKRSTKLETLEADHLEISNSFLIPHLEIPFDNLSDLTIWDDDRKILKSITLPPKAVNWTGGVSFSIHSGPDLNLTSIYGADDQGKRIQTWYWPKNVSGIHIAGATVGNAFFEPFVAQQMSPSNDLPPSNLQYFRVFSSPNSTSFNCTIFRELEDIGRLPSDKSNFECDDYHPSSSTSSDTSGAIPIQAPITLSLVSAMLGICIWML</sequence>
<organism evidence="2 3">
    <name type="scientific">Penicillium vulpinum</name>
    <dbReference type="NCBI Taxonomy" id="29845"/>
    <lineage>
        <taxon>Eukaryota</taxon>
        <taxon>Fungi</taxon>
        <taxon>Dikarya</taxon>
        <taxon>Ascomycota</taxon>
        <taxon>Pezizomycotina</taxon>
        <taxon>Eurotiomycetes</taxon>
        <taxon>Eurotiomycetidae</taxon>
        <taxon>Eurotiales</taxon>
        <taxon>Aspergillaceae</taxon>
        <taxon>Penicillium</taxon>
    </lineage>
</organism>
<keyword evidence="3" id="KW-1185">Reference proteome</keyword>
<name>A0A1V6RYT0_9EURO</name>
<evidence type="ECO:0000313" key="2">
    <source>
        <dbReference type="EMBL" id="OQE06669.1"/>
    </source>
</evidence>
<reference evidence="3" key="1">
    <citation type="journal article" date="2017" name="Nat. Microbiol.">
        <title>Global analysis of biosynthetic gene clusters reveals vast potential of secondary metabolite production in Penicillium species.</title>
        <authorList>
            <person name="Nielsen J.C."/>
            <person name="Grijseels S."/>
            <person name="Prigent S."/>
            <person name="Ji B."/>
            <person name="Dainat J."/>
            <person name="Nielsen K.F."/>
            <person name="Frisvad J.C."/>
            <person name="Workman M."/>
            <person name="Nielsen J."/>
        </authorList>
    </citation>
    <scope>NUCLEOTIDE SEQUENCE [LARGE SCALE GENOMIC DNA]</scope>
    <source>
        <strain evidence="3">IBT 29486</strain>
    </source>
</reference>